<keyword evidence="2" id="KW-1185">Reference proteome</keyword>
<sequence length="229" mass="24854">MATVGDLALEVAALLNDAESGYEFIRWTEAELIEYANDGAAQVASLRPDDFASSQELTLQPGARQTLPNDATHFYRVDGTLDQYGGVVGMPSATDYGATRIAASYFDDLACAACRSGAYTVRSFSFDPTSSRSFFVDPPVPAGKPVKIMVTYAAALARAQADDPLPLPERYHNAVIEWMLYRAFSKDTESASAASHAQEHFGAFNTLVAASQQVDDRYDRNGGMNVRTR</sequence>
<evidence type="ECO:0000313" key="1">
    <source>
        <dbReference type="EMBL" id="SAK62632.1"/>
    </source>
</evidence>
<dbReference type="AlphaFoldDB" id="A0A158AXS7"/>
<dbReference type="EMBL" id="FCOI02000009">
    <property type="protein sequence ID" value="SAK62632.1"/>
    <property type="molecule type" value="Genomic_DNA"/>
</dbReference>
<protein>
    <submittedName>
        <fullName evidence="1">Uncharacterized protein</fullName>
    </submittedName>
</protein>
<proteinExistence type="predicted"/>
<dbReference type="Pfam" id="PF24175">
    <property type="entry name" value="SU10_adaptor"/>
    <property type="match status" value="1"/>
</dbReference>
<organism evidence="1 2">
    <name type="scientific">Caballeronia temeraria</name>
    <dbReference type="NCBI Taxonomy" id="1777137"/>
    <lineage>
        <taxon>Bacteria</taxon>
        <taxon>Pseudomonadati</taxon>
        <taxon>Pseudomonadota</taxon>
        <taxon>Betaproteobacteria</taxon>
        <taxon>Burkholderiales</taxon>
        <taxon>Burkholderiaceae</taxon>
        <taxon>Caballeronia</taxon>
    </lineage>
</organism>
<reference evidence="2" key="1">
    <citation type="submission" date="2016-01" db="EMBL/GenBank/DDBJ databases">
        <authorList>
            <person name="Peeters Charlotte."/>
        </authorList>
    </citation>
    <scope>NUCLEOTIDE SEQUENCE [LARGE SCALE GENOMIC DNA]</scope>
</reference>
<gene>
    <name evidence="1" type="ORF">AWB76_03283</name>
</gene>
<name>A0A158AXS7_9BURK</name>
<dbReference type="OrthoDB" id="9132369at2"/>
<dbReference type="RefSeq" id="WP_061161103.1">
    <property type="nucleotide sequence ID" value="NZ_FCOI02000009.1"/>
</dbReference>
<accession>A0A158AXS7</accession>
<dbReference type="InterPro" id="IPR056209">
    <property type="entry name" value="SU10_adaptor"/>
</dbReference>
<dbReference type="Proteomes" id="UP000054624">
    <property type="component" value="Unassembled WGS sequence"/>
</dbReference>
<evidence type="ECO:0000313" key="2">
    <source>
        <dbReference type="Proteomes" id="UP000054624"/>
    </source>
</evidence>
<dbReference type="STRING" id="1777137.AWB76_03283"/>